<evidence type="ECO:0000256" key="4">
    <source>
        <dbReference type="ARBA" id="ARBA00022827"/>
    </source>
</evidence>
<dbReference type="GO" id="GO:0050660">
    <property type="term" value="F:flavin adenine dinucleotide binding"/>
    <property type="evidence" value="ECO:0007669"/>
    <property type="project" value="InterPro"/>
</dbReference>
<dbReference type="InterPro" id="IPR006091">
    <property type="entry name" value="Acyl-CoA_Oxase/DH_mid-dom"/>
</dbReference>
<evidence type="ECO:0000256" key="3">
    <source>
        <dbReference type="ARBA" id="ARBA00022630"/>
    </source>
</evidence>
<name>A0A7T4R2M0_9GAMM</name>
<dbReference type="Proteomes" id="UP000596063">
    <property type="component" value="Chromosome"/>
</dbReference>
<dbReference type="SUPFAM" id="SSF56645">
    <property type="entry name" value="Acyl-CoA dehydrogenase NM domain-like"/>
    <property type="match status" value="1"/>
</dbReference>
<dbReference type="AlphaFoldDB" id="A0A7T4R2M0"/>
<evidence type="ECO:0000259" key="8">
    <source>
        <dbReference type="Pfam" id="PF02770"/>
    </source>
</evidence>
<evidence type="ECO:0000256" key="5">
    <source>
        <dbReference type="ARBA" id="ARBA00023002"/>
    </source>
</evidence>
<dbReference type="Gene3D" id="1.10.540.10">
    <property type="entry name" value="Acyl-CoA dehydrogenase/oxidase, N-terminal domain"/>
    <property type="match status" value="1"/>
</dbReference>
<dbReference type="GO" id="GO:0003995">
    <property type="term" value="F:acyl-CoA dehydrogenase activity"/>
    <property type="evidence" value="ECO:0007669"/>
    <property type="project" value="TreeGrafter"/>
</dbReference>
<organism evidence="10 11">
    <name type="scientific">Spongiibacter nanhainus</name>
    <dbReference type="NCBI Taxonomy" id="2794344"/>
    <lineage>
        <taxon>Bacteria</taxon>
        <taxon>Pseudomonadati</taxon>
        <taxon>Pseudomonadota</taxon>
        <taxon>Gammaproteobacteria</taxon>
        <taxon>Cellvibrionales</taxon>
        <taxon>Spongiibacteraceae</taxon>
        <taxon>Spongiibacter</taxon>
    </lineage>
</organism>
<proteinExistence type="inferred from homology"/>
<dbReference type="CDD" id="cd00567">
    <property type="entry name" value="ACAD"/>
    <property type="match status" value="1"/>
</dbReference>
<keyword evidence="5 6" id="KW-0560">Oxidoreductase</keyword>
<dbReference type="InterPro" id="IPR037069">
    <property type="entry name" value="AcylCoA_DH/ox_N_sf"/>
</dbReference>
<dbReference type="Gene3D" id="2.40.110.10">
    <property type="entry name" value="Butyryl-CoA Dehydrogenase, subunit A, domain 2"/>
    <property type="match status" value="1"/>
</dbReference>
<evidence type="ECO:0000256" key="6">
    <source>
        <dbReference type="RuleBase" id="RU362125"/>
    </source>
</evidence>
<dbReference type="InterPro" id="IPR009100">
    <property type="entry name" value="AcylCoA_DH/oxidase_NM_dom_sf"/>
</dbReference>
<feature type="domain" description="Acyl-CoA dehydrogenase/oxidase N-terminal" evidence="9">
    <location>
        <begin position="6"/>
        <end position="120"/>
    </location>
</feature>
<dbReference type="RefSeq" id="WP_198570818.1">
    <property type="nucleotide sequence ID" value="NZ_CP066167.1"/>
</dbReference>
<reference evidence="10 11" key="1">
    <citation type="submission" date="2020-12" db="EMBL/GenBank/DDBJ databases">
        <authorList>
            <person name="Shan Y."/>
        </authorList>
    </citation>
    <scope>NUCLEOTIDE SEQUENCE [LARGE SCALE GENOMIC DNA]</scope>
    <source>
        <strain evidence="11">csc3.9</strain>
    </source>
</reference>
<accession>A0A7T4R2M0</accession>
<evidence type="ECO:0000313" key="10">
    <source>
        <dbReference type="EMBL" id="QQD19333.1"/>
    </source>
</evidence>
<dbReference type="InterPro" id="IPR046373">
    <property type="entry name" value="Acyl-CoA_Oxase/DH_mid-dom_sf"/>
</dbReference>
<dbReference type="Gene3D" id="1.20.140.10">
    <property type="entry name" value="Butyryl-CoA Dehydrogenase, subunit A, domain 3"/>
    <property type="match status" value="1"/>
</dbReference>
<dbReference type="InterPro" id="IPR013786">
    <property type="entry name" value="AcylCoA_DH/ox_N"/>
</dbReference>
<keyword evidence="11" id="KW-1185">Reference proteome</keyword>
<dbReference type="PANTHER" id="PTHR43884:SF20">
    <property type="entry name" value="ACYL-COA DEHYDROGENASE FADE28"/>
    <property type="match status" value="1"/>
</dbReference>
<dbReference type="Pfam" id="PF02770">
    <property type="entry name" value="Acyl-CoA_dh_M"/>
    <property type="match status" value="1"/>
</dbReference>
<dbReference type="EMBL" id="CP066167">
    <property type="protein sequence ID" value="QQD19333.1"/>
    <property type="molecule type" value="Genomic_DNA"/>
</dbReference>
<dbReference type="SUPFAM" id="SSF47203">
    <property type="entry name" value="Acyl-CoA dehydrogenase C-terminal domain-like"/>
    <property type="match status" value="1"/>
</dbReference>
<dbReference type="Pfam" id="PF00441">
    <property type="entry name" value="Acyl-CoA_dh_1"/>
    <property type="match status" value="1"/>
</dbReference>
<dbReference type="KEGG" id="snan:I6N98_05625"/>
<evidence type="ECO:0000259" key="9">
    <source>
        <dbReference type="Pfam" id="PF02771"/>
    </source>
</evidence>
<gene>
    <name evidence="10" type="ORF">I6N98_05625</name>
</gene>
<evidence type="ECO:0000256" key="2">
    <source>
        <dbReference type="ARBA" id="ARBA00009347"/>
    </source>
</evidence>
<dbReference type="InterPro" id="IPR009075">
    <property type="entry name" value="AcylCo_DH/oxidase_C"/>
</dbReference>
<dbReference type="PANTHER" id="PTHR43884">
    <property type="entry name" value="ACYL-COA DEHYDROGENASE"/>
    <property type="match status" value="1"/>
</dbReference>
<dbReference type="Pfam" id="PF02771">
    <property type="entry name" value="Acyl-CoA_dh_N"/>
    <property type="match status" value="1"/>
</dbReference>
<feature type="domain" description="Acyl-CoA dehydrogenase/oxidase C-terminal" evidence="7">
    <location>
        <begin position="231"/>
        <end position="373"/>
    </location>
</feature>
<dbReference type="InterPro" id="IPR036250">
    <property type="entry name" value="AcylCo_DH-like_C"/>
</dbReference>
<keyword evidence="4 6" id="KW-0274">FAD</keyword>
<protein>
    <submittedName>
        <fullName evidence="10">Acyl-CoA/acyl-ACP dehydrogenase</fullName>
    </submittedName>
</protein>
<evidence type="ECO:0000259" key="7">
    <source>
        <dbReference type="Pfam" id="PF00441"/>
    </source>
</evidence>
<comment type="similarity">
    <text evidence="2 6">Belongs to the acyl-CoA dehydrogenase family.</text>
</comment>
<keyword evidence="3 6" id="KW-0285">Flavoprotein</keyword>
<evidence type="ECO:0000256" key="1">
    <source>
        <dbReference type="ARBA" id="ARBA00001974"/>
    </source>
</evidence>
<feature type="domain" description="Acyl-CoA oxidase/dehydrogenase middle" evidence="8">
    <location>
        <begin position="137"/>
        <end position="218"/>
    </location>
</feature>
<comment type="cofactor">
    <cofactor evidence="1 6">
        <name>FAD</name>
        <dbReference type="ChEBI" id="CHEBI:57692"/>
    </cofactor>
</comment>
<sequence>MALVLNEEQRMLKDSAKDFLSATMPVAALRQLRDSGEGQDYNSDHWQQMVELGWAGIVLPEQYGGLDFGYQGLGAIIEESGRRLAASPLISNIVLCSSALLLAGNDAQKDRFLPAIASGDLTLALALDEGNHHDPAATALSVKQQGSQYQLNGRKVMVMEGNSADHFIVVARSSGMPGEASGLSLFLLGADQPGVSRESRCILDSRGYATVNFDQVTLDADALLGEWDKAWPILEQVLDRGRICLAAEMLGGALECFERTVEYLKEREQFGVKIGTFQALQHRAAIMFTELELCKSAVLDALSAIDDGRPDAPQLASLAKTLANDVFQLVSTESVQMHGGIGVTDELDIGLFLKRCRSATELLGNSGFHRDRYASLCGY</sequence>
<evidence type="ECO:0000313" key="11">
    <source>
        <dbReference type="Proteomes" id="UP000596063"/>
    </source>
</evidence>